<keyword evidence="14" id="KW-1185">Reference proteome</keyword>
<evidence type="ECO:0000256" key="10">
    <source>
        <dbReference type="ARBA" id="ARBA00049091"/>
    </source>
</evidence>
<keyword evidence="3" id="KW-0575">Peroxidase</keyword>
<dbReference type="RefSeq" id="WP_390247151.1">
    <property type="nucleotide sequence ID" value="NZ_JBHTAB010000013.1"/>
</dbReference>
<dbReference type="EMBL" id="JBHTAB010000013">
    <property type="protein sequence ID" value="MFC7131206.1"/>
    <property type="molecule type" value="Genomic_DNA"/>
</dbReference>
<dbReference type="Proteomes" id="UP001596460">
    <property type="component" value="Unassembled WGS sequence"/>
</dbReference>
<dbReference type="GO" id="GO:0140824">
    <property type="term" value="F:thioredoxin-dependent peroxiredoxin activity"/>
    <property type="evidence" value="ECO:0007669"/>
    <property type="project" value="UniProtKB-EC"/>
</dbReference>
<accession>A0ABD5XJE7</accession>
<gene>
    <name evidence="13" type="ORF">ACFQI8_17700</name>
</gene>
<dbReference type="PANTHER" id="PTHR42801:SF4">
    <property type="entry name" value="AHPC_TSA FAMILY PROTEIN"/>
    <property type="match status" value="1"/>
</dbReference>
<name>A0ABD5XJE7_9EURY</name>
<evidence type="ECO:0000256" key="8">
    <source>
        <dbReference type="ARBA" id="ARBA00032824"/>
    </source>
</evidence>
<evidence type="ECO:0000256" key="11">
    <source>
        <dbReference type="PIRSR" id="PIRSR000239-1"/>
    </source>
</evidence>
<dbReference type="Gene3D" id="3.40.30.10">
    <property type="entry name" value="Glutaredoxin"/>
    <property type="match status" value="1"/>
</dbReference>
<dbReference type="PANTHER" id="PTHR42801">
    <property type="entry name" value="THIOREDOXIN-DEPENDENT PEROXIDE REDUCTASE"/>
    <property type="match status" value="1"/>
</dbReference>
<evidence type="ECO:0000256" key="4">
    <source>
        <dbReference type="ARBA" id="ARBA00022862"/>
    </source>
</evidence>
<evidence type="ECO:0000256" key="5">
    <source>
        <dbReference type="ARBA" id="ARBA00023002"/>
    </source>
</evidence>
<keyword evidence="6" id="KW-1015">Disulfide bond</keyword>
<keyword evidence="4" id="KW-0049">Antioxidant</keyword>
<evidence type="ECO:0000256" key="6">
    <source>
        <dbReference type="ARBA" id="ARBA00023157"/>
    </source>
</evidence>
<feature type="active site" description="Cysteine sulfenic acid (-SOH) intermediate; for peroxidase activity" evidence="11">
    <location>
        <position position="48"/>
    </location>
</feature>
<organism evidence="13 14">
    <name type="scientific">Haloferax chudinovii</name>
    <dbReference type="NCBI Taxonomy" id="1109010"/>
    <lineage>
        <taxon>Archaea</taxon>
        <taxon>Methanobacteriati</taxon>
        <taxon>Methanobacteriota</taxon>
        <taxon>Stenosarchaea group</taxon>
        <taxon>Halobacteria</taxon>
        <taxon>Halobacteriales</taxon>
        <taxon>Haloferacaceae</taxon>
        <taxon>Haloferax</taxon>
    </lineage>
</organism>
<dbReference type="EC" id="1.11.1.24" evidence="2"/>
<evidence type="ECO:0000256" key="1">
    <source>
        <dbReference type="ARBA" id="ARBA00011245"/>
    </source>
</evidence>
<evidence type="ECO:0000256" key="9">
    <source>
        <dbReference type="ARBA" id="ARBA00038489"/>
    </source>
</evidence>
<comment type="similarity">
    <text evidence="9">Belongs to the peroxiredoxin family. BCP/PrxQ subfamily.</text>
</comment>
<dbReference type="AlphaFoldDB" id="A0ABD5XJE7"/>
<sequence>MIPLESTAPDFELPGTDGDSMTSYRLSDTLEHGGAVLVFYPFDFHPTCTEDLCTLRDFGWVDIRSDVTVFGISPDSVFSHREYYQLHDFEFALLSDSDRRIASQYDVSLQPTEGHSRIPRRTVFAIDETRQVRYRWQATGPDSESNIEAVVRAFDR</sequence>
<proteinExistence type="inferred from homology"/>
<protein>
    <recommendedName>
        <fullName evidence="2">thioredoxin-dependent peroxiredoxin</fullName>
        <ecNumber evidence="2">1.11.1.24</ecNumber>
    </recommendedName>
    <alternativeName>
        <fullName evidence="8">Thioredoxin peroxidase</fullName>
    </alternativeName>
</protein>
<evidence type="ECO:0000259" key="12">
    <source>
        <dbReference type="PROSITE" id="PS51352"/>
    </source>
</evidence>
<comment type="caution">
    <text evidence="13">The sequence shown here is derived from an EMBL/GenBank/DDBJ whole genome shotgun (WGS) entry which is preliminary data.</text>
</comment>
<dbReference type="InterPro" id="IPR036249">
    <property type="entry name" value="Thioredoxin-like_sf"/>
</dbReference>
<dbReference type="SUPFAM" id="SSF52833">
    <property type="entry name" value="Thioredoxin-like"/>
    <property type="match status" value="1"/>
</dbReference>
<comment type="subunit">
    <text evidence="1">Monomer.</text>
</comment>
<keyword evidence="5" id="KW-0560">Oxidoreductase</keyword>
<evidence type="ECO:0000313" key="14">
    <source>
        <dbReference type="Proteomes" id="UP001596460"/>
    </source>
</evidence>
<dbReference type="Pfam" id="PF00578">
    <property type="entry name" value="AhpC-TSA"/>
    <property type="match status" value="1"/>
</dbReference>
<dbReference type="InterPro" id="IPR024706">
    <property type="entry name" value="Peroxiredoxin_AhpC-typ"/>
</dbReference>
<evidence type="ECO:0000256" key="3">
    <source>
        <dbReference type="ARBA" id="ARBA00022559"/>
    </source>
</evidence>
<evidence type="ECO:0000313" key="13">
    <source>
        <dbReference type="EMBL" id="MFC7131206.1"/>
    </source>
</evidence>
<dbReference type="PROSITE" id="PS51352">
    <property type="entry name" value="THIOREDOXIN_2"/>
    <property type="match status" value="1"/>
</dbReference>
<evidence type="ECO:0000256" key="2">
    <source>
        <dbReference type="ARBA" id="ARBA00013017"/>
    </source>
</evidence>
<dbReference type="InterPro" id="IPR050924">
    <property type="entry name" value="Peroxiredoxin_BCP/PrxQ"/>
</dbReference>
<dbReference type="InterPro" id="IPR013766">
    <property type="entry name" value="Thioredoxin_domain"/>
</dbReference>
<evidence type="ECO:0000256" key="7">
    <source>
        <dbReference type="ARBA" id="ARBA00023284"/>
    </source>
</evidence>
<reference evidence="13 14" key="1">
    <citation type="journal article" date="2019" name="Int. J. Syst. Evol. Microbiol.">
        <title>The Global Catalogue of Microorganisms (GCM) 10K type strain sequencing project: providing services to taxonomists for standard genome sequencing and annotation.</title>
        <authorList>
            <consortium name="The Broad Institute Genomics Platform"/>
            <consortium name="The Broad Institute Genome Sequencing Center for Infectious Disease"/>
            <person name="Wu L."/>
            <person name="Ma J."/>
        </authorList>
    </citation>
    <scope>NUCLEOTIDE SEQUENCE [LARGE SCALE GENOMIC DNA]</scope>
    <source>
        <strain evidence="13 14">DSM 26526</strain>
    </source>
</reference>
<comment type="catalytic activity">
    <reaction evidence="10">
        <text>a hydroperoxide + [thioredoxin]-dithiol = an alcohol + [thioredoxin]-disulfide + H2O</text>
        <dbReference type="Rhea" id="RHEA:62620"/>
        <dbReference type="Rhea" id="RHEA-COMP:10698"/>
        <dbReference type="Rhea" id="RHEA-COMP:10700"/>
        <dbReference type="ChEBI" id="CHEBI:15377"/>
        <dbReference type="ChEBI" id="CHEBI:29950"/>
        <dbReference type="ChEBI" id="CHEBI:30879"/>
        <dbReference type="ChEBI" id="CHEBI:35924"/>
        <dbReference type="ChEBI" id="CHEBI:50058"/>
        <dbReference type="EC" id="1.11.1.24"/>
    </reaction>
</comment>
<keyword evidence="7" id="KW-0676">Redox-active center</keyword>
<dbReference type="PIRSF" id="PIRSF000239">
    <property type="entry name" value="AHPC"/>
    <property type="match status" value="1"/>
</dbReference>
<feature type="domain" description="Thioredoxin" evidence="12">
    <location>
        <begin position="2"/>
        <end position="156"/>
    </location>
</feature>
<dbReference type="InterPro" id="IPR000866">
    <property type="entry name" value="AhpC/TSA"/>
</dbReference>